<sequence length="39" mass="4322">MTFIHFTPKEDERCGLAPTPADIGASYAIDDEGIILKRE</sequence>
<keyword evidence="2" id="KW-1185">Reference proteome</keyword>
<keyword evidence="1" id="KW-0449">Lipoprotein</keyword>
<dbReference type="AlphaFoldDB" id="A0A250IFP8"/>
<proteinExistence type="predicted"/>
<reference evidence="1 2" key="1">
    <citation type="submission" date="2017-06" db="EMBL/GenBank/DDBJ databases">
        <authorList>
            <person name="Kim H.J."/>
            <person name="Triplett B.A."/>
        </authorList>
    </citation>
    <scope>NUCLEOTIDE SEQUENCE [LARGE SCALE GENOMIC DNA]</scope>
    <source>
        <strain evidence="1 2">DSM 14713</strain>
    </source>
</reference>
<gene>
    <name evidence="1" type="ORF">MEBOL_003426</name>
</gene>
<protein>
    <submittedName>
        <fullName evidence="1">Lipoprotein</fullName>
    </submittedName>
</protein>
<evidence type="ECO:0000313" key="2">
    <source>
        <dbReference type="Proteomes" id="UP000217289"/>
    </source>
</evidence>
<dbReference type="EMBL" id="CP022163">
    <property type="protein sequence ID" value="ATB29971.1"/>
    <property type="molecule type" value="Genomic_DNA"/>
</dbReference>
<name>A0A250IFP8_9BACT</name>
<organism evidence="1 2">
    <name type="scientific">Melittangium boletus DSM 14713</name>
    <dbReference type="NCBI Taxonomy" id="1294270"/>
    <lineage>
        <taxon>Bacteria</taxon>
        <taxon>Pseudomonadati</taxon>
        <taxon>Myxococcota</taxon>
        <taxon>Myxococcia</taxon>
        <taxon>Myxococcales</taxon>
        <taxon>Cystobacterineae</taxon>
        <taxon>Archangiaceae</taxon>
        <taxon>Melittangium</taxon>
    </lineage>
</organism>
<evidence type="ECO:0000313" key="1">
    <source>
        <dbReference type="EMBL" id="ATB29971.1"/>
    </source>
</evidence>
<dbReference type="Proteomes" id="UP000217289">
    <property type="component" value="Chromosome"/>
</dbReference>
<dbReference type="KEGG" id="mbd:MEBOL_003426"/>
<accession>A0A250IFP8</accession>